<dbReference type="AlphaFoldDB" id="A0AAN8DM81"/>
<sequence>MQRCTKAALREQQCTGVSQRRERLPGLPAIQEKVSLDSRDLLKTVEREEMICSKRPSRMVAAPAPERIMPAHIKHLIKNL</sequence>
<evidence type="ECO:0000313" key="1">
    <source>
        <dbReference type="EMBL" id="KAK5924869.1"/>
    </source>
</evidence>
<dbReference type="Proteomes" id="UP001331515">
    <property type="component" value="Unassembled WGS sequence"/>
</dbReference>
<name>A0AAN8DM81_CHAGU</name>
<organism evidence="1 2">
    <name type="scientific">Champsocephalus gunnari</name>
    <name type="common">Mackerel icefish</name>
    <dbReference type="NCBI Taxonomy" id="52237"/>
    <lineage>
        <taxon>Eukaryota</taxon>
        <taxon>Metazoa</taxon>
        <taxon>Chordata</taxon>
        <taxon>Craniata</taxon>
        <taxon>Vertebrata</taxon>
        <taxon>Euteleostomi</taxon>
        <taxon>Actinopterygii</taxon>
        <taxon>Neopterygii</taxon>
        <taxon>Teleostei</taxon>
        <taxon>Neoteleostei</taxon>
        <taxon>Acanthomorphata</taxon>
        <taxon>Eupercaria</taxon>
        <taxon>Perciformes</taxon>
        <taxon>Notothenioidei</taxon>
        <taxon>Channichthyidae</taxon>
        <taxon>Champsocephalus</taxon>
    </lineage>
</organism>
<gene>
    <name evidence="1" type="ORF">CgunFtcFv8_017446</name>
</gene>
<dbReference type="EMBL" id="JAURVH010001520">
    <property type="protein sequence ID" value="KAK5924869.1"/>
    <property type="molecule type" value="Genomic_DNA"/>
</dbReference>
<proteinExistence type="predicted"/>
<accession>A0AAN8DM81</accession>
<reference evidence="1 2" key="1">
    <citation type="journal article" date="2023" name="Mol. Biol. Evol.">
        <title>Genomics of Secondarily Temperate Adaptation in the Only Non-Antarctic Icefish.</title>
        <authorList>
            <person name="Rivera-Colon A.G."/>
            <person name="Rayamajhi N."/>
            <person name="Minhas B.F."/>
            <person name="Madrigal G."/>
            <person name="Bilyk K.T."/>
            <person name="Yoon V."/>
            <person name="Hune M."/>
            <person name="Gregory S."/>
            <person name="Cheng C.H.C."/>
            <person name="Catchen J.M."/>
        </authorList>
    </citation>
    <scope>NUCLEOTIDE SEQUENCE [LARGE SCALE GENOMIC DNA]</scope>
    <source>
        <tissue evidence="1">White muscle</tissue>
    </source>
</reference>
<comment type="caution">
    <text evidence="1">The sequence shown here is derived from an EMBL/GenBank/DDBJ whole genome shotgun (WGS) entry which is preliminary data.</text>
</comment>
<evidence type="ECO:0000313" key="2">
    <source>
        <dbReference type="Proteomes" id="UP001331515"/>
    </source>
</evidence>
<protein>
    <submittedName>
        <fullName evidence="1">Uncharacterized protein</fullName>
    </submittedName>
</protein>
<keyword evidence="2" id="KW-1185">Reference proteome</keyword>